<proteinExistence type="predicted"/>
<organism evidence="1 2">
    <name type="scientific">Micromonospora kangleipakensis</name>
    <dbReference type="NCBI Taxonomy" id="1077942"/>
    <lineage>
        <taxon>Bacteria</taxon>
        <taxon>Bacillati</taxon>
        <taxon>Actinomycetota</taxon>
        <taxon>Actinomycetes</taxon>
        <taxon>Micromonosporales</taxon>
        <taxon>Micromonosporaceae</taxon>
        <taxon>Micromonospora</taxon>
    </lineage>
</organism>
<gene>
    <name evidence="1" type="ORF">EV384_0688</name>
</gene>
<accession>A0A4Q8B4S9</accession>
<dbReference type="AlphaFoldDB" id="A0A4Q8B4S9"/>
<reference evidence="1 2" key="1">
    <citation type="submission" date="2019-02" db="EMBL/GenBank/DDBJ databases">
        <title>Sequencing the genomes of 1000 actinobacteria strains.</title>
        <authorList>
            <person name="Klenk H.-P."/>
        </authorList>
    </citation>
    <scope>NUCLEOTIDE SEQUENCE [LARGE SCALE GENOMIC DNA]</scope>
    <source>
        <strain evidence="1 2">DSM 45612</strain>
    </source>
</reference>
<dbReference type="Proteomes" id="UP000294114">
    <property type="component" value="Unassembled WGS sequence"/>
</dbReference>
<dbReference type="RefSeq" id="WP_278045585.1">
    <property type="nucleotide sequence ID" value="NZ_SHLD01000001.1"/>
</dbReference>
<keyword evidence="2" id="KW-1185">Reference proteome</keyword>
<dbReference type="EMBL" id="SHLD01000001">
    <property type="protein sequence ID" value="RZU72328.1"/>
    <property type="molecule type" value="Genomic_DNA"/>
</dbReference>
<name>A0A4Q8B4S9_9ACTN</name>
<evidence type="ECO:0000313" key="1">
    <source>
        <dbReference type="EMBL" id="RZU72328.1"/>
    </source>
</evidence>
<comment type="caution">
    <text evidence="1">The sequence shown here is derived from an EMBL/GenBank/DDBJ whole genome shotgun (WGS) entry which is preliminary data.</text>
</comment>
<sequence length="41" mass="4767">MDEQNWLAERFEEHTRAAADLLPGKEIEVVPWRERSLASAD</sequence>
<evidence type="ECO:0000313" key="2">
    <source>
        <dbReference type="Proteomes" id="UP000294114"/>
    </source>
</evidence>
<protein>
    <submittedName>
        <fullName evidence="1">Uncharacterized protein</fullName>
    </submittedName>
</protein>